<proteinExistence type="predicted"/>
<keyword evidence="3" id="KW-1185">Reference proteome</keyword>
<name>A0A1Y5TKS5_9RHOB</name>
<keyword evidence="1" id="KW-0472">Membrane</keyword>
<organism evidence="2 3">
    <name type="scientific">Roseovarius litorisediminis</name>
    <dbReference type="NCBI Taxonomy" id="1312363"/>
    <lineage>
        <taxon>Bacteria</taxon>
        <taxon>Pseudomonadati</taxon>
        <taxon>Pseudomonadota</taxon>
        <taxon>Alphaproteobacteria</taxon>
        <taxon>Rhodobacterales</taxon>
        <taxon>Roseobacteraceae</taxon>
        <taxon>Roseovarius</taxon>
    </lineage>
</organism>
<evidence type="ECO:0000256" key="1">
    <source>
        <dbReference type="SAM" id="Phobius"/>
    </source>
</evidence>
<dbReference type="Proteomes" id="UP000193827">
    <property type="component" value="Unassembled WGS sequence"/>
</dbReference>
<sequence>MFRLILAILGFVALGAWVFGYIWISAMACAFSGPNNTSCTVPRPWQLGGEDLWLMVILPAMLVTAIFGLAWLVGGKRQSNDS</sequence>
<keyword evidence="1" id="KW-0812">Transmembrane</keyword>
<evidence type="ECO:0000313" key="2">
    <source>
        <dbReference type="EMBL" id="SLN62670.1"/>
    </source>
</evidence>
<dbReference type="PROSITE" id="PS51257">
    <property type="entry name" value="PROKAR_LIPOPROTEIN"/>
    <property type="match status" value="1"/>
</dbReference>
<reference evidence="2 3" key="1">
    <citation type="submission" date="2017-03" db="EMBL/GenBank/DDBJ databases">
        <authorList>
            <person name="Afonso C.L."/>
            <person name="Miller P.J."/>
            <person name="Scott M.A."/>
            <person name="Spackman E."/>
            <person name="Goraichik I."/>
            <person name="Dimitrov K.M."/>
            <person name="Suarez D.L."/>
            <person name="Swayne D.E."/>
        </authorList>
    </citation>
    <scope>NUCLEOTIDE SEQUENCE [LARGE SCALE GENOMIC DNA]</scope>
    <source>
        <strain evidence="2 3">CECT 8287</strain>
    </source>
</reference>
<accession>A0A1Y5TKS5</accession>
<feature type="transmembrane region" description="Helical" evidence="1">
    <location>
        <begin position="52"/>
        <end position="73"/>
    </location>
</feature>
<dbReference type="EMBL" id="FWFL01000010">
    <property type="protein sequence ID" value="SLN62670.1"/>
    <property type="molecule type" value="Genomic_DNA"/>
</dbReference>
<protein>
    <submittedName>
        <fullName evidence="2">Uncharacterized protein</fullName>
    </submittedName>
</protein>
<dbReference type="AlphaFoldDB" id="A0A1Y5TKS5"/>
<gene>
    <name evidence="2" type="ORF">PEL8287_03427</name>
</gene>
<keyword evidence="1" id="KW-1133">Transmembrane helix</keyword>
<evidence type="ECO:0000313" key="3">
    <source>
        <dbReference type="Proteomes" id="UP000193827"/>
    </source>
</evidence>